<name>A0A0A9F439_ARUDO</name>
<sequence>MEADISHFDKQIARNIAVDIPGLVSANETVILQRVVPARGAAADGDEPPLADVALALRLPHLRLQLQLVSSLASMQIKIVMKHSTHHDPHMSILVPQYTRAN</sequence>
<proteinExistence type="predicted"/>
<dbReference type="AlphaFoldDB" id="A0A0A9F439"/>
<dbReference type="EMBL" id="GBRH01190814">
    <property type="protein sequence ID" value="JAE07082.1"/>
    <property type="molecule type" value="Transcribed_RNA"/>
</dbReference>
<reference evidence="1" key="1">
    <citation type="submission" date="2014-09" db="EMBL/GenBank/DDBJ databases">
        <authorList>
            <person name="Magalhaes I.L.F."/>
            <person name="Oliveira U."/>
            <person name="Santos F.R."/>
            <person name="Vidigal T.H.D.A."/>
            <person name="Brescovit A.D."/>
            <person name="Santos A.J."/>
        </authorList>
    </citation>
    <scope>NUCLEOTIDE SEQUENCE</scope>
    <source>
        <tissue evidence="1">Shoot tissue taken approximately 20 cm above the soil surface</tissue>
    </source>
</reference>
<protein>
    <submittedName>
        <fullName evidence="1">Uncharacterized protein</fullName>
    </submittedName>
</protein>
<accession>A0A0A9F439</accession>
<evidence type="ECO:0000313" key="1">
    <source>
        <dbReference type="EMBL" id="JAE07082.1"/>
    </source>
</evidence>
<reference evidence="1" key="2">
    <citation type="journal article" date="2015" name="Data Brief">
        <title>Shoot transcriptome of the giant reed, Arundo donax.</title>
        <authorList>
            <person name="Barrero R.A."/>
            <person name="Guerrero F.D."/>
            <person name="Moolhuijzen P."/>
            <person name="Goolsby J.A."/>
            <person name="Tidwell J."/>
            <person name="Bellgard S.E."/>
            <person name="Bellgard M.I."/>
        </authorList>
    </citation>
    <scope>NUCLEOTIDE SEQUENCE</scope>
    <source>
        <tissue evidence="1">Shoot tissue taken approximately 20 cm above the soil surface</tissue>
    </source>
</reference>
<organism evidence="1">
    <name type="scientific">Arundo donax</name>
    <name type="common">Giant reed</name>
    <name type="synonym">Donax arundinaceus</name>
    <dbReference type="NCBI Taxonomy" id="35708"/>
    <lineage>
        <taxon>Eukaryota</taxon>
        <taxon>Viridiplantae</taxon>
        <taxon>Streptophyta</taxon>
        <taxon>Embryophyta</taxon>
        <taxon>Tracheophyta</taxon>
        <taxon>Spermatophyta</taxon>
        <taxon>Magnoliopsida</taxon>
        <taxon>Liliopsida</taxon>
        <taxon>Poales</taxon>
        <taxon>Poaceae</taxon>
        <taxon>PACMAD clade</taxon>
        <taxon>Arundinoideae</taxon>
        <taxon>Arundineae</taxon>
        <taxon>Arundo</taxon>
    </lineage>
</organism>